<accession>A0ABT0ZT97</accession>
<dbReference type="Proteomes" id="UP001165283">
    <property type="component" value="Unassembled WGS sequence"/>
</dbReference>
<feature type="domain" description="STAS" evidence="4">
    <location>
        <begin position="50"/>
        <end position="145"/>
    </location>
</feature>
<dbReference type="Pfam" id="PF01740">
    <property type="entry name" value="STAS"/>
    <property type="match status" value="1"/>
</dbReference>
<organism evidence="5 6">
    <name type="scientific">Pseudonocardia humida</name>
    <dbReference type="NCBI Taxonomy" id="2800819"/>
    <lineage>
        <taxon>Bacteria</taxon>
        <taxon>Bacillati</taxon>
        <taxon>Actinomycetota</taxon>
        <taxon>Actinomycetes</taxon>
        <taxon>Pseudonocardiales</taxon>
        <taxon>Pseudonocardiaceae</taxon>
        <taxon>Pseudonocardia</taxon>
    </lineage>
</organism>
<gene>
    <name evidence="5" type="ORF">KDL28_02470</name>
</gene>
<dbReference type="PROSITE" id="PS50801">
    <property type="entry name" value="STAS"/>
    <property type="match status" value="1"/>
</dbReference>
<keyword evidence="3" id="KW-0812">Transmembrane</keyword>
<dbReference type="PANTHER" id="PTHR33495:SF2">
    <property type="entry name" value="ANTI-SIGMA FACTOR ANTAGONIST TM_1081-RELATED"/>
    <property type="match status" value="1"/>
</dbReference>
<dbReference type="SUPFAM" id="SSF52091">
    <property type="entry name" value="SpoIIaa-like"/>
    <property type="match status" value="1"/>
</dbReference>
<name>A0ABT0ZT97_9PSEU</name>
<evidence type="ECO:0000259" key="4">
    <source>
        <dbReference type="PROSITE" id="PS50801"/>
    </source>
</evidence>
<dbReference type="CDD" id="cd07043">
    <property type="entry name" value="STAS_anti-anti-sigma_factors"/>
    <property type="match status" value="1"/>
</dbReference>
<dbReference type="InterPro" id="IPR003658">
    <property type="entry name" value="Anti-sigma_ant"/>
</dbReference>
<dbReference type="PANTHER" id="PTHR33495">
    <property type="entry name" value="ANTI-SIGMA FACTOR ANTAGONIST TM_1081-RELATED-RELATED"/>
    <property type="match status" value="1"/>
</dbReference>
<dbReference type="Gene3D" id="3.30.750.24">
    <property type="entry name" value="STAS domain"/>
    <property type="match status" value="1"/>
</dbReference>
<evidence type="ECO:0000313" key="6">
    <source>
        <dbReference type="Proteomes" id="UP001165283"/>
    </source>
</evidence>
<dbReference type="InterPro" id="IPR036513">
    <property type="entry name" value="STAS_dom_sf"/>
</dbReference>
<keyword evidence="3" id="KW-0472">Membrane</keyword>
<dbReference type="RefSeq" id="WP_252435526.1">
    <property type="nucleotide sequence ID" value="NZ_JAGSOV010000008.1"/>
</dbReference>
<evidence type="ECO:0000256" key="1">
    <source>
        <dbReference type="ARBA" id="ARBA00009013"/>
    </source>
</evidence>
<dbReference type="InterPro" id="IPR002645">
    <property type="entry name" value="STAS_dom"/>
</dbReference>
<sequence length="145" mass="15400">MSGDPPGDPRVANGSLDAGIEEVDAADFAAGEIDEVVRFDVVDHGEAARVVHVVGEIDTLTAPVLRTRLDEHLSEVPLLVLDLSSVTFLGSAGLAVLVAARDEADRHNHRFRLVPGSRIVVRALEATGLLTLFELAETTEEALAN</sequence>
<feature type="transmembrane region" description="Helical" evidence="3">
    <location>
        <begin position="78"/>
        <end position="100"/>
    </location>
</feature>
<evidence type="ECO:0000256" key="2">
    <source>
        <dbReference type="RuleBase" id="RU003749"/>
    </source>
</evidence>
<comment type="similarity">
    <text evidence="1 2">Belongs to the anti-sigma-factor antagonist family.</text>
</comment>
<evidence type="ECO:0000313" key="5">
    <source>
        <dbReference type="EMBL" id="MCO1653913.1"/>
    </source>
</evidence>
<keyword evidence="3" id="KW-1133">Transmembrane helix</keyword>
<proteinExistence type="inferred from homology"/>
<reference evidence="5" key="1">
    <citation type="submission" date="2021-04" db="EMBL/GenBank/DDBJ databases">
        <title>Pseudonocardia sp. nov., isolated from sandy soil of mangrove forest.</title>
        <authorList>
            <person name="Zan Z."/>
            <person name="Huang R."/>
            <person name="Liu W."/>
        </authorList>
    </citation>
    <scope>NUCLEOTIDE SEQUENCE</scope>
    <source>
        <strain evidence="5">S2-4</strain>
    </source>
</reference>
<protein>
    <recommendedName>
        <fullName evidence="2">Anti-sigma factor antagonist</fullName>
    </recommendedName>
</protein>
<comment type="caution">
    <text evidence="5">The sequence shown here is derived from an EMBL/GenBank/DDBJ whole genome shotgun (WGS) entry which is preliminary data.</text>
</comment>
<evidence type="ECO:0000256" key="3">
    <source>
        <dbReference type="SAM" id="Phobius"/>
    </source>
</evidence>
<dbReference type="EMBL" id="JAGSOV010000008">
    <property type="protein sequence ID" value="MCO1653913.1"/>
    <property type="molecule type" value="Genomic_DNA"/>
</dbReference>
<keyword evidence="6" id="KW-1185">Reference proteome</keyword>
<dbReference type="NCBIfam" id="TIGR00377">
    <property type="entry name" value="ant_ant_sig"/>
    <property type="match status" value="1"/>
</dbReference>